<gene>
    <name evidence="2" type="ORF">EV652_102758</name>
</gene>
<reference evidence="2 3" key="1">
    <citation type="journal article" date="2015" name="Stand. Genomic Sci.">
        <title>Genomic Encyclopedia of Bacterial and Archaeal Type Strains, Phase III: the genomes of soil and plant-associated and newly described type strains.</title>
        <authorList>
            <person name="Whitman W.B."/>
            <person name="Woyke T."/>
            <person name="Klenk H.P."/>
            <person name="Zhou Y."/>
            <person name="Lilburn T.G."/>
            <person name="Beck B.J."/>
            <person name="De Vos P."/>
            <person name="Vandamme P."/>
            <person name="Eisen J.A."/>
            <person name="Garrity G."/>
            <person name="Hugenholtz P."/>
            <person name="Kyrpides N.C."/>
        </authorList>
    </citation>
    <scope>NUCLEOTIDE SEQUENCE [LARGE SCALE GENOMIC DNA]</scope>
    <source>
        <strain evidence="2 3">VKM Ac-2572</strain>
    </source>
</reference>
<keyword evidence="3" id="KW-1185">Reference proteome</keyword>
<organism evidence="2 3">
    <name type="scientific">Kribbella steppae</name>
    <dbReference type="NCBI Taxonomy" id="2512223"/>
    <lineage>
        <taxon>Bacteria</taxon>
        <taxon>Bacillati</taxon>
        <taxon>Actinomycetota</taxon>
        <taxon>Actinomycetes</taxon>
        <taxon>Propionibacteriales</taxon>
        <taxon>Kribbellaceae</taxon>
        <taxon>Kribbella</taxon>
    </lineage>
</organism>
<evidence type="ECO:0000256" key="1">
    <source>
        <dbReference type="SAM" id="MobiDB-lite"/>
    </source>
</evidence>
<accession>A0A4R2HUH4</accession>
<evidence type="ECO:0000313" key="2">
    <source>
        <dbReference type="EMBL" id="TCO34689.1"/>
    </source>
</evidence>
<dbReference type="AlphaFoldDB" id="A0A4R2HUH4"/>
<dbReference type="EMBL" id="SLWN01000002">
    <property type="protein sequence ID" value="TCO34689.1"/>
    <property type="molecule type" value="Genomic_DNA"/>
</dbReference>
<name>A0A4R2HUH4_9ACTN</name>
<evidence type="ECO:0000313" key="3">
    <source>
        <dbReference type="Proteomes" id="UP000294508"/>
    </source>
</evidence>
<sequence length="54" mass="6222">MPLDEVEEEVFELEPDDEEPEPESDEDDDELEEEDDASDLAGTVLFPELRLSLR</sequence>
<proteinExistence type="predicted"/>
<feature type="region of interest" description="Disordered" evidence="1">
    <location>
        <begin position="1"/>
        <end position="46"/>
    </location>
</feature>
<feature type="compositionally biased region" description="Acidic residues" evidence="1">
    <location>
        <begin position="1"/>
        <end position="38"/>
    </location>
</feature>
<dbReference type="Proteomes" id="UP000294508">
    <property type="component" value="Unassembled WGS sequence"/>
</dbReference>
<comment type="caution">
    <text evidence="2">The sequence shown here is derived from an EMBL/GenBank/DDBJ whole genome shotgun (WGS) entry which is preliminary data.</text>
</comment>
<protein>
    <submittedName>
        <fullName evidence="2">Uncharacterized protein</fullName>
    </submittedName>
</protein>